<dbReference type="Pfam" id="PF06321">
    <property type="entry name" value="P_gingi_FimA"/>
    <property type="match status" value="1"/>
</dbReference>
<comment type="similarity">
    <text evidence="2">Belongs to the bacteroidetes fimbrillin superfamily. FimA/Mfa1 family.</text>
</comment>
<dbReference type="AlphaFoldDB" id="A0A0I9SB77"/>
<accession>A0A0I9SB77</accession>
<comment type="subcellular location">
    <subcellularLocation>
        <location evidence="1">Fimbrium</location>
    </subcellularLocation>
</comment>
<proteinExistence type="inferred from homology"/>
<evidence type="ECO:0000259" key="5">
    <source>
        <dbReference type="Pfam" id="PF06321"/>
    </source>
</evidence>
<feature type="domain" description="Major fimbrial subunit protein N-terminal" evidence="5">
    <location>
        <begin position="37"/>
        <end position="158"/>
    </location>
</feature>
<reference evidence="6" key="2">
    <citation type="submission" date="2014-07" db="EMBL/GenBank/DDBJ databases">
        <title>Genetics and epidemiology of antimicrobial resistance in B. fragilis group.</title>
        <authorList>
            <person name="Sydenham T.V."/>
            <person name="Hasman H."/>
            <person name="Kemp M."/>
            <person name="Justesen U.S."/>
        </authorList>
    </citation>
    <scope>NUCLEOTIDE SEQUENCE [LARGE SCALE GENOMIC DNA]</scope>
    <source>
        <strain evidence="6">DCMOUH0018B</strain>
    </source>
</reference>
<evidence type="ECO:0000256" key="3">
    <source>
        <dbReference type="ARBA" id="ARBA00022729"/>
    </source>
</evidence>
<evidence type="ECO:0000256" key="1">
    <source>
        <dbReference type="ARBA" id="ARBA00004561"/>
    </source>
</evidence>
<name>A0A0I9SB77_BACFG</name>
<evidence type="ECO:0000256" key="2">
    <source>
        <dbReference type="ARBA" id="ARBA00006011"/>
    </source>
</evidence>
<reference evidence="6" key="1">
    <citation type="book" date="2014" name="THE 24TH EUROPEAN CONGRESS OF CLINICAL MICROBIOLOGY AND INFECTIOUS DISEASES" publisher="ECCMID 2014" city="Barcelona, Spain">
        <title>Identification of resistance genes in three multidrug-resistant Bacteroides fragilis isolates by whole genome sequencing.</title>
        <editorList>
            <person name="Unknown"/>
            <person name="A."/>
        </editorList>
        <authorList>
            <person name="Sydenham T.V."/>
            <person name="Hasman H."/>
            <person name="Wang M."/>
            <person name="Soki J."/>
            <person name="Nagy E."/>
            <person name="Justesen U.S."/>
        </authorList>
    </citation>
    <scope>NUCLEOTIDE SEQUENCE</scope>
    <source>
        <strain evidence="6">DCMOUH0018B</strain>
    </source>
</reference>
<organism evidence="6">
    <name type="scientific">Bacteroides fragilis</name>
    <dbReference type="NCBI Taxonomy" id="817"/>
    <lineage>
        <taxon>Bacteria</taxon>
        <taxon>Pseudomonadati</taxon>
        <taxon>Bacteroidota</taxon>
        <taxon>Bacteroidia</taxon>
        <taxon>Bacteroidales</taxon>
        <taxon>Bacteroidaceae</taxon>
        <taxon>Bacteroides</taxon>
    </lineage>
</organism>
<dbReference type="EMBL" id="JMZZ02000101">
    <property type="protein sequence ID" value="KFX75445.1"/>
    <property type="molecule type" value="Genomic_DNA"/>
</dbReference>
<protein>
    <recommendedName>
        <fullName evidence="5">Major fimbrial subunit protein N-terminal domain-containing protein</fullName>
    </recommendedName>
</protein>
<evidence type="ECO:0000313" key="6">
    <source>
        <dbReference type="EMBL" id="KFX75445.1"/>
    </source>
</evidence>
<keyword evidence="4" id="KW-0281">Fimbrium</keyword>
<dbReference type="InterPro" id="IPR029141">
    <property type="entry name" value="FimA_N"/>
</dbReference>
<keyword evidence="3" id="KW-0732">Signal</keyword>
<dbReference type="PATRIC" id="fig|817.53.peg.1422"/>
<evidence type="ECO:0000256" key="4">
    <source>
        <dbReference type="ARBA" id="ARBA00023263"/>
    </source>
</evidence>
<dbReference type="RefSeq" id="WP_044300003.1">
    <property type="nucleotide sequence ID" value="NZ_CAEUHN010000012.1"/>
</dbReference>
<gene>
    <name evidence="6" type="ORF">EE52_0206865</name>
</gene>
<comment type="caution">
    <text evidence="6">The sequence shown here is derived from an EMBL/GenBank/DDBJ whole genome shotgun (WGS) entry which is preliminary data.</text>
</comment>
<dbReference type="GO" id="GO:0009289">
    <property type="term" value="C:pilus"/>
    <property type="evidence" value="ECO:0007669"/>
    <property type="project" value="UniProtKB-SubCell"/>
</dbReference>
<sequence>MKKLMVILITGLLYMSCTDSMEVPGDADRNNTEDVSVRLVITIPASTTYARTRGTFATTDHESKISEIQVLVFEEGKYKYRVPGISINNTSSAASFKALLKSSSSPLKLLILANATDAVIANEPSVDDSEDLVKKNINLRFNNITSDFPMYGEYELPGGLEATVINNITGIKMLRSIARVDVKATEVANFKLSGVKAYRANDHLQIIPDETGVVRVTLPSVPAGSTGNVNSVLYPVPAENLNEFSAQLYLPEADSPAPDNRVSQATCIVVEGYYEGSDQPGYYRMDFDPDNVENAFGQVLRNHKYIFNIKKVSGPGWGSPDEAANNRSAHIVAEVQAWDDYTIDMSFDGEHHFGVSSREIILKNKAGSAGIISVNTDLPDYTLQWADAAGTPQGTADQSLANEFFKVEKTQNGSQLVITALQNNSASNIRRTQNFMITAHRWRILVNIQQRYDVAAYKTIDLLTFNAGLGYLGTNIIGSGNAEARATGLRGILNNQNNFGPAGTVECGGYNLIGVSASNNNLTDALFAAFDVVYVHYMSNSLFGISDAQKAHNWVKAKKNRVLIVSYDASDVSQNLLKEILGGNSGISFLTSNTGPYPLATLEDGNSYFTTNGPFTIAPYTPVNTDFSLRNYDAYHGEIQLNTDASKGIAPILMGPAGGIVLGVDYSRRIVYWGDTDIGSSVSSSTSTTDNRINNNSGTINNNASKLIANVFAWIAETVLYGE</sequence>